<reference evidence="1 2" key="1">
    <citation type="journal article" date="2023" name="Sci. Data">
        <title>Genome assembly of the Korean intertidal mud-creeper Batillaria attramentaria.</title>
        <authorList>
            <person name="Patra A.K."/>
            <person name="Ho P.T."/>
            <person name="Jun S."/>
            <person name="Lee S.J."/>
            <person name="Kim Y."/>
            <person name="Won Y.J."/>
        </authorList>
    </citation>
    <scope>NUCLEOTIDE SEQUENCE [LARGE SCALE GENOMIC DNA]</scope>
    <source>
        <strain evidence="1">Wonlab-2016</strain>
    </source>
</reference>
<organism evidence="1 2">
    <name type="scientific">Batillaria attramentaria</name>
    <dbReference type="NCBI Taxonomy" id="370345"/>
    <lineage>
        <taxon>Eukaryota</taxon>
        <taxon>Metazoa</taxon>
        <taxon>Spiralia</taxon>
        <taxon>Lophotrochozoa</taxon>
        <taxon>Mollusca</taxon>
        <taxon>Gastropoda</taxon>
        <taxon>Caenogastropoda</taxon>
        <taxon>Sorbeoconcha</taxon>
        <taxon>Cerithioidea</taxon>
        <taxon>Batillariidae</taxon>
        <taxon>Batillaria</taxon>
    </lineage>
</organism>
<evidence type="ECO:0000313" key="1">
    <source>
        <dbReference type="EMBL" id="KAK7497593.1"/>
    </source>
</evidence>
<name>A0ABD0LEF3_9CAEN</name>
<dbReference type="EMBL" id="JACVVK020000057">
    <property type="protein sequence ID" value="KAK7497593.1"/>
    <property type="molecule type" value="Genomic_DNA"/>
</dbReference>
<keyword evidence="2" id="KW-1185">Reference proteome</keyword>
<dbReference type="AlphaFoldDB" id="A0ABD0LEF3"/>
<gene>
    <name evidence="1" type="ORF">BaRGS_00011233</name>
</gene>
<evidence type="ECO:0000313" key="2">
    <source>
        <dbReference type="Proteomes" id="UP001519460"/>
    </source>
</evidence>
<proteinExistence type="predicted"/>
<dbReference type="Proteomes" id="UP001519460">
    <property type="component" value="Unassembled WGS sequence"/>
</dbReference>
<protein>
    <submittedName>
        <fullName evidence="1">Uncharacterized protein</fullName>
    </submittedName>
</protein>
<comment type="caution">
    <text evidence="1">The sequence shown here is derived from an EMBL/GenBank/DDBJ whole genome shotgun (WGS) entry which is preliminary data.</text>
</comment>
<sequence length="114" mass="12640">MALVELATHFIDFHFSSGKVYSCNENATVSMKIPVQHLAMNLKDSANMAREASQTFLQTRAKAKPAKSYAKGVCFAISDVRTFPSLPALENGTYCSSPLELSRLKGRECWKFVC</sequence>
<accession>A0ABD0LEF3</accession>